<evidence type="ECO:0000313" key="1">
    <source>
        <dbReference type="EMBL" id="MCY1140988.1"/>
    </source>
</evidence>
<evidence type="ECO:0000313" key="2">
    <source>
        <dbReference type="Proteomes" id="UP001151002"/>
    </source>
</evidence>
<protein>
    <submittedName>
        <fullName evidence="1">Serine protease</fullName>
    </submittedName>
</protein>
<dbReference type="Pfam" id="PF13365">
    <property type="entry name" value="Trypsin_2"/>
    <property type="match status" value="1"/>
</dbReference>
<proteinExistence type="predicted"/>
<dbReference type="EMBL" id="JAPNTZ010000008">
    <property type="protein sequence ID" value="MCY1140988.1"/>
    <property type="molecule type" value="Genomic_DNA"/>
</dbReference>
<organism evidence="1 2">
    <name type="scientific">Paractinoplanes pyxinae</name>
    <dbReference type="NCBI Taxonomy" id="2997416"/>
    <lineage>
        <taxon>Bacteria</taxon>
        <taxon>Bacillati</taxon>
        <taxon>Actinomycetota</taxon>
        <taxon>Actinomycetes</taxon>
        <taxon>Micromonosporales</taxon>
        <taxon>Micromonosporaceae</taxon>
        <taxon>Paractinoplanes</taxon>
    </lineage>
</organism>
<dbReference type="InterPro" id="IPR043504">
    <property type="entry name" value="Peptidase_S1_PA_chymotrypsin"/>
</dbReference>
<comment type="caution">
    <text evidence="1">The sequence shown here is derived from an EMBL/GenBank/DDBJ whole genome shotgun (WGS) entry which is preliminary data.</text>
</comment>
<keyword evidence="2" id="KW-1185">Reference proteome</keyword>
<dbReference type="GO" id="GO:0008233">
    <property type="term" value="F:peptidase activity"/>
    <property type="evidence" value="ECO:0007669"/>
    <property type="project" value="UniProtKB-KW"/>
</dbReference>
<dbReference type="GO" id="GO:0006508">
    <property type="term" value="P:proteolysis"/>
    <property type="evidence" value="ECO:0007669"/>
    <property type="project" value="UniProtKB-KW"/>
</dbReference>
<gene>
    <name evidence="1" type="ORF">OWR29_23575</name>
</gene>
<keyword evidence="1" id="KW-0645">Protease</keyword>
<dbReference type="RefSeq" id="WP_267565359.1">
    <property type="nucleotide sequence ID" value="NZ_JAPNTZ010000008.1"/>
</dbReference>
<sequence>MRSAIVQVLRRGDQAVVGAGVLCEGGLIFTCAHVVAYALGHRGQVARPNASIAIRFPFRDSPHSGSMAADVVGWIPGDGTSGGDIAILESPNVGSDDWASIGVHRFGSEVAALGFPHDGSGGGVGQWVSGTVGEVRTDNYVQVEGRNLAAYWFRPGFSGTPVWDTQRAVAVGIAAAADSDPHRQIAYLIPAAALVQAAKTSQSQPHAVDDLVEAFNPDRLAEVKRHRTDTFTSLTVAPGAFEALANELETGELVRFLATAASALTPGGDFVPWLIAASDRRLLYVFKIPFGRLVIRHHRYQDLHRVTYKPPIGAHGVYPIPESLRLVPKGKKPVWLTHVYPRRNGPAIAEYAARRITLMASGGLFARESSA</sequence>
<dbReference type="Proteomes" id="UP001151002">
    <property type="component" value="Unassembled WGS sequence"/>
</dbReference>
<dbReference type="SUPFAM" id="SSF50494">
    <property type="entry name" value="Trypsin-like serine proteases"/>
    <property type="match status" value="1"/>
</dbReference>
<reference evidence="1" key="1">
    <citation type="submission" date="2022-11" db="EMBL/GenBank/DDBJ databases">
        <authorList>
            <person name="Somphong A."/>
            <person name="Phongsopitanun W."/>
        </authorList>
    </citation>
    <scope>NUCLEOTIDE SEQUENCE</scope>
    <source>
        <strain evidence="1">Pm04-4</strain>
    </source>
</reference>
<dbReference type="Gene3D" id="2.40.10.10">
    <property type="entry name" value="Trypsin-like serine proteases"/>
    <property type="match status" value="2"/>
</dbReference>
<dbReference type="InterPro" id="IPR009003">
    <property type="entry name" value="Peptidase_S1_PA"/>
</dbReference>
<keyword evidence="1" id="KW-0378">Hydrolase</keyword>
<accession>A0ABT4B3A8</accession>
<name>A0ABT4B3A8_9ACTN</name>